<dbReference type="AlphaFoldDB" id="A0AAV4EX60"/>
<protein>
    <submittedName>
        <fullName evidence="3">Reverse transcriptase-like protein</fullName>
    </submittedName>
</protein>
<dbReference type="Pfam" id="PF00078">
    <property type="entry name" value="RVT_1"/>
    <property type="match status" value="1"/>
</dbReference>
<keyword evidence="1" id="KW-0472">Membrane</keyword>
<dbReference type="GO" id="GO:0003964">
    <property type="term" value="F:RNA-directed DNA polymerase activity"/>
    <property type="evidence" value="ECO:0007669"/>
    <property type="project" value="UniProtKB-KW"/>
</dbReference>
<evidence type="ECO:0000313" key="4">
    <source>
        <dbReference type="Proteomes" id="UP000762676"/>
    </source>
</evidence>
<accession>A0AAV4EX60</accession>
<comment type="caution">
    <text evidence="3">The sequence shown here is derived from an EMBL/GenBank/DDBJ whole genome shotgun (WGS) entry which is preliminary data.</text>
</comment>
<keyword evidence="3" id="KW-0548">Nucleotidyltransferase</keyword>
<dbReference type="PANTHER" id="PTHR31635">
    <property type="entry name" value="REVERSE TRANSCRIPTASE DOMAIN-CONTAINING PROTEIN-RELATED"/>
    <property type="match status" value="1"/>
</dbReference>
<dbReference type="EMBL" id="BMAT01000399">
    <property type="protein sequence ID" value="GFR65607.1"/>
    <property type="molecule type" value="Genomic_DNA"/>
</dbReference>
<keyword evidence="3" id="KW-0808">Transferase</keyword>
<keyword evidence="4" id="KW-1185">Reference proteome</keyword>
<evidence type="ECO:0000256" key="1">
    <source>
        <dbReference type="SAM" id="Phobius"/>
    </source>
</evidence>
<evidence type="ECO:0000259" key="2">
    <source>
        <dbReference type="PROSITE" id="PS50878"/>
    </source>
</evidence>
<keyword evidence="1" id="KW-1133">Transmembrane helix</keyword>
<dbReference type="PROSITE" id="PS50878">
    <property type="entry name" value="RT_POL"/>
    <property type="match status" value="1"/>
</dbReference>
<dbReference type="SUPFAM" id="SSF56672">
    <property type="entry name" value="DNA/RNA polymerases"/>
    <property type="match status" value="1"/>
</dbReference>
<dbReference type="Proteomes" id="UP000762676">
    <property type="component" value="Unassembled WGS sequence"/>
</dbReference>
<dbReference type="InterPro" id="IPR000477">
    <property type="entry name" value="RT_dom"/>
</dbReference>
<reference evidence="3 4" key="1">
    <citation type="journal article" date="2021" name="Elife">
        <title>Chloroplast acquisition without the gene transfer in kleptoplastic sea slugs, Plakobranchus ocellatus.</title>
        <authorList>
            <person name="Maeda T."/>
            <person name="Takahashi S."/>
            <person name="Yoshida T."/>
            <person name="Shimamura S."/>
            <person name="Takaki Y."/>
            <person name="Nagai Y."/>
            <person name="Toyoda A."/>
            <person name="Suzuki Y."/>
            <person name="Arimoto A."/>
            <person name="Ishii H."/>
            <person name="Satoh N."/>
            <person name="Nishiyama T."/>
            <person name="Hasebe M."/>
            <person name="Maruyama T."/>
            <person name="Minagawa J."/>
            <person name="Obokata J."/>
            <person name="Shigenobu S."/>
        </authorList>
    </citation>
    <scope>NUCLEOTIDE SEQUENCE [LARGE SCALE GENOMIC DNA]</scope>
</reference>
<keyword evidence="1" id="KW-0812">Transmembrane</keyword>
<dbReference type="InterPro" id="IPR043502">
    <property type="entry name" value="DNA/RNA_pol_sf"/>
</dbReference>
<sequence length="156" mass="17266">MTKFFKTLKGVRQGCRVRPLLFVLVVEILAIKLRSNENIRGIFDDGALEDKLKFLQYADDMILIVKNQEDLRIALVEIEFFTSISGLQLNRKKSTGMWIGKSKDNEARGEAQGKKVVVVIVVEKIIVVVVVVVVAAAVECSISSSNGSSISNSIIR</sequence>
<name>A0AAV4EX60_9GAST</name>
<evidence type="ECO:0000313" key="3">
    <source>
        <dbReference type="EMBL" id="GFR65607.1"/>
    </source>
</evidence>
<proteinExistence type="predicted"/>
<gene>
    <name evidence="3" type="ORF">ElyMa_000206500</name>
</gene>
<organism evidence="3 4">
    <name type="scientific">Elysia marginata</name>
    <dbReference type="NCBI Taxonomy" id="1093978"/>
    <lineage>
        <taxon>Eukaryota</taxon>
        <taxon>Metazoa</taxon>
        <taxon>Spiralia</taxon>
        <taxon>Lophotrochozoa</taxon>
        <taxon>Mollusca</taxon>
        <taxon>Gastropoda</taxon>
        <taxon>Heterobranchia</taxon>
        <taxon>Euthyneura</taxon>
        <taxon>Panpulmonata</taxon>
        <taxon>Sacoglossa</taxon>
        <taxon>Placobranchoidea</taxon>
        <taxon>Plakobranchidae</taxon>
        <taxon>Elysia</taxon>
    </lineage>
</organism>
<dbReference type="PANTHER" id="PTHR31635:SF196">
    <property type="entry name" value="REVERSE TRANSCRIPTASE DOMAIN-CONTAINING PROTEIN-RELATED"/>
    <property type="match status" value="1"/>
</dbReference>
<feature type="domain" description="Reverse transcriptase" evidence="2">
    <location>
        <begin position="1"/>
        <end position="116"/>
    </location>
</feature>
<feature type="transmembrane region" description="Helical" evidence="1">
    <location>
        <begin position="116"/>
        <end position="138"/>
    </location>
</feature>
<keyword evidence="3" id="KW-0695">RNA-directed DNA polymerase</keyword>